<comment type="caution">
    <text evidence="1">The sequence shown here is derived from an EMBL/GenBank/DDBJ whole genome shotgun (WGS) entry which is preliminary data.</text>
</comment>
<gene>
    <name evidence="1" type="ORF">CCMSSC00406_0002611</name>
</gene>
<evidence type="ECO:0000313" key="1">
    <source>
        <dbReference type="EMBL" id="KAG9220789.1"/>
    </source>
</evidence>
<evidence type="ECO:0000313" key="2">
    <source>
        <dbReference type="Proteomes" id="UP000824881"/>
    </source>
</evidence>
<reference evidence="1 2" key="1">
    <citation type="journal article" date="2021" name="Appl. Environ. Microbiol.">
        <title>Genetic linkage and physical mapping for an oyster mushroom Pleurotus cornucopiae and QTL analysis for the trait cap color.</title>
        <authorList>
            <person name="Zhang Y."/>
            <person name="Gao W."/>
            <person name="Sonnenberg A."/>
            <person name="Chen Q."/>
            <person name="Zhang J."/>
            <person name="Huang C."/>
        </authorList>
    </citation>
    <scope>NUCLEOTIDE SEQUENCE [LARGE SCALE GENOMIC DNA]</scope>
    <source>
        <strain evidence="1">CCMSSC00406</strain>
    </source>
</reference>
<name>A0ACB7ISN3_PLECO</name>
<dbReference type="Proteomes" id="UP000824881">
    <property type="component" value="Unassembled WGS sequence"/>
</dbReference>
<proteinExistence type="predicted"/>
<sequence length="470" mass="50978">MFFAIFAVVFFSVLEGVLTAPSHLKAAGQQYSAGHRIKLSRRSLHQGPPNMQHNNPQLFQSDVAMVELASVEAKYQAAKLLLDAGKDRSLPSGCTGFTPLQDKNIPSPSNHSLTAPSQITESIEDIFEPVLGGSKTTTEPLKDFAPYGLDLLYYGEMSFGTPAQELTVDIDTGSADLWVPVNCPRCANTQFEPERSSTYKNENKKFQISYGSGDASGTLASDTVSVGSVTVSKQAFGAVNRLSKEWNMFPNDGLIGLAFSSIASSQQPTFFENLIMQKAVAAPLFSVHLERRNPSGSEVCFGCVDQSKTTGSITWVPVTSRTYWTVAMSGFAVGEKTTEVEDVVAAIDTGTTLIYLPNEVAMDLYDQIPGSQSLEDRYGPAFYSYPCDSNVDVGLVFSGKVFYINSADFNLGRVEENSTECVGGILRMTGGFPNNLAIIGDEFLKSWYSVYDYSGTARVGFAPSVNNKSR</sequence>
<protein>
    <submittedName>
        <fullName evidence="1">Uncharacterized protein</fullName>
    </submittedName>
</protein>
<keyword evidence="2" id="KW-1185">Reference proteome</keyword>
<dbReference type="EMBL" id="WQMT02000007">
    <property type="protein sequence ID" value="KAG9220789.1"/>
    <property type="molecule type" value="Genomic_DNA"/>
</dbReference>
<organism evidence="1 2">
    <name type="scientific">Pleurotus cornucopiae</name>
    <name type="common">Cornucopia mushroom</name>
    <dbReference type="NCBI Taxonomy" id="5321"/>
    <lineage>
        <taxon>Eukaryota</taxon>
        <taxon>Fungi</taxon>
        <taxon>Dikarya</taxon>
        <taxon>Basidiomycota</taxon>
        <taxon>Agaricomycotina</taxon>
        <taxon>Agaricomycetes</taxon>
        <taxon>Agaricomycetidae</taxon>
        <taxon>Agaricales</taxon>
        <taxon>Pleurotineae</taxon>
        <taxon>Pleurotaceae</taxon>
        <taxon>Pleurotus</taxon>
    </lineage>
</organism>
<accession>A0ACB7ISN3</accession>